<dbReference type="Gene3D" id="3.30.565.10">
    <property type="entry name" value="Histidine kinase-like ATPase, C-terminal domain"/>
    <property type="match status" value="1"/>
</dbReference>
<keyword evidence="8" id="KW-1133">Transmembrane helix</keyword>
<evidence type="ECO:0000256" key="6">
    <source>
        <dbReference type="ARBA" id="ARBA00022777"/>
    </source>
</evidence>
<feature type="domain" description="Histidine kinase" evidence="9">
    <location>
        <begin position="354"/>
        <end position="550"/>
    </location>
</feature>
<dbReference type="Pfam" id="PF07568">
    <property type="entry name" value="HisKA_2"/>
    <property type="match status" value="1"/>
</dbReference>
<keyword evidence="5" id="KW-0547">Nucleotide-binding</keyword>
<dbReference type="EMBL" id="VWPK01000031">
    <property type="protein sequence ID" value="KAA5610545.1"/>
    <property type="molecule type" value="Genomic_DNA"/>
</dbReference>
<evidence type="ECO:0000313" key="11">
    <source>
        <dbReference type="Proteomes" id="UP000325255"/>
    </source>
</evidence>
<dbReference type="CDD" id="cd18773">
    <property type="entry name" value="PDC1_HK_sensor"/>
    <property type="match status" value="1"/>
</dbReference>
<keyword evidence="7" id="KW-0067">ATP-binding</keyword>
<dbReference type="GO" id="GO:0005524">
    <property type="term" value="F:ATP binding"/>
    <property type="evidence" value="ECO:0007669"/>
    <property type="project" value="UniProtKB-KW"/>
</dbReference>
<evidence type="ECO:0000256" key="4">
    <source>
        <dbReference type="ARBA" id="ARBA00022679"/>
    </source>
</evidence>
<dbReference type="PANTHER" id="PTHR41523:SF8">
    <property type="entry name" value="ETHYLENE RESPONSE SENSOR PROTEIN"/>
    <property type="match status" value="1"/>
</dbReference>
<proteinExistence type="predicted"/>
<keyword evidence="11" id="KW-1185">Reference proteome</keyword>
<evidence type="ECO:0000259" key="9">
    <source>
        <dbReference type="PROSITE" id="PS50109"/>
    </source>
</evidence>
<keyword evidence="6" id="KW-0418">Kinase</keyword>
<organism evidence="10 11">
    <name type="scientific">Rhodovastum atsumiense</name>
    <dbReference type="NCBI Taxonomy" id="504468"/>
    <lineage>
        <taxon>Bacteria</taxon>
        <taxon>Pseudomonadati</taxon>
        <taxon>Pseudomonadota</taxon>
        <taxon>Alphaproteobacteria</taxon>
        <taxon>Acetobacterales</taxon>
        <taxon>Acetobacteraceae</taxon>
        <taxon>Rhodovastum</taxon>
    </lineage>
</organism>
<dbReference type="Gene3D" id="3.30.450.20">
    <property type="entry name" value="PAS domain"/>
    <property type="match status" value="2"/>
</dbReference>
<protein>
    <recommendedName>
        <fullName evidence="2">histidine kinase</fullName>
        <ecNumber evidence="2">2.7.13.3</ecNumber>
    </recommendedName>
</protein>
<evidence type="ECO:0000256" key="5">
    <source>
        <dbReference type="ARBA" id="ARBA00022741"/>
    </source>
</evidence>
<gene>
    <name evidence="10" type="ORF">F1189_18885</name>
</gene>
<feature type="transmembrane region" description="Helical" evidence="8">
    <location>
        <begin position="266"/>
        <end position="292"/>
    </location>
</feature>
<dbReference type="EC" id="2.7.13.3" evidence="2"/>
<dbReference type="InterPro" id="IPR036890">
    <property type="entry name" value="HATPase_C_sf"/>
</dbReference>
<accession>A0A5M6ISX5</accession>
<evidence type="ECO:0000256" key="3">
    <source>
        <dbReference type="ARBA" id="ARBA00022553"/>
    </source>
</evidence>
<evidence type="ECO:0000313" key="10">
    <source>
        <dbReference type="EMBL" id="KAA5610545.1"/>
    </source>
</evidence>
<dbReference type="SMART" id="SM00387">
    <property type="entry name" value="HATPase_c"/>
    <property type="match status" value="1"/>
</dbReference>
<keyword evidence="8" id="KW-0812">Transmembrane</keyword>
<keyword evidence="3" id="KW-0597">Phosphoprotein</keyword>
<reference evidence="10 11" key="1">
    <citation type="submission" date="2019-09" db="EMBL/GenBank/DDBJ databases">
        <title>Genome sequence of Rhodovastum atsumiense, a diverse member of the Acetobacteraceae family of non-sulfur purple photosynthetic bacteria.</title>
        <authorList>
            <person name="Meyer T."/>
            <person name="Kyndt J."/>
        </authorList>
    </citation>
    <scope>NUCLEOTIDE SEQUENCE [LARGE SCALE GENOMIC DNA]</scope>
    <source>
        <strain evidence="10 11">DSM 21279</strain>
    </source>
</reference>
<dbReference type="OrthoDB" id="9767435at2"/>
<comment type="caution">
    <text evidence="10">The sequence shown here is derived from an EMBL/GenBank/DDBJ whole genome shotgun (WGS) entry which is preliminary data.</text>
</comment>
<evidence type="ECO:0000256" key="2">
    <source>
        <dbReference type="ARBA" id="ARBA00012438"/>
    </source>
</evidence>
<comment type="catalytic activity">
    <reaction evidence="1">
        <text>ATP + protein L-histidine = ADP + protein N-phospho-L-histidine.</text>
        <dbReference type="EC" id="2.7.13.3"/>
    </reaction>
</comment>
<dbReference type="SUPFAM" id="SSF55874">
    <property type="entry name" value="ATPase domain of HSP90 chaperone/DNA topoisomerase II/histidine kinase"/>
    <property type="match status" value="1"/>
</dbReference>
<dbReference type="GO" id="GO:0004673">
    <property type="term" value="F:protein histidine kinase activity"/>
    <property type="evidence" value="ECO:0007669"/>
    <property type="project" value="UniProtKB-EC"/>
</dbReference>
<dbReference type="Pfam" id="PF02518">
    <property type="entry name" value="HATPase_c"/>
    <property type="match status" value="1"/>
</dbReference>
<dbReference type="InterPro" id="IPR005467">
    <property type="entry name" value="His_kinase_dom"/>
</dbReference>
<dbReference type="InterPro" id="IPR011495">
    <property type="entry name" value="Sig_transdc_His_kin_sub2_dim/P"/>
</dbReference>
<dbReference type="AlphaFoldDB" id="A0A5M6ISX5"/>
<dbReference type="PROSITE" id="PS50109">
    <property type="entry name" value="HIS_KIN"/>
    <property type="match status" value="1"/>
</dbReference>
<evidence type="ECO:0000256" key="7">
    <source>
        <dbReference type="ARBA" id="ARBA00022840"/>
    </source>
</evidence>
<name>A0A5M6ISX5_9PROT</name>
<dbReference type="Proteomes" id="UP000325255">
    <property type="component" value="Unassembled WGS sequence"/>
</dbReference>
<dbReference type="RefSeq" id="WP_150042417.1">
    <property type="nucleotide sequence ID" value="NZ_OW485601.1"/>
</dbReference>
<sequence length="568" mass="60076">MVLLGVAAIPVVAMAAWISWQNGSMVAAGALERASLVRAAAVARHQMVMTDVAELLASFAARADMLQLAPERCDAVLRSLPGLHPGRYANVGLLDGEGRLRCSALPLPDAVPRGLSMRNDSWYVAARRSGRLVLGSLTRGPVSGRAVLVAALPLPGPDMGMAIAGLSVDWLAAPQQVSDYEAGSSLWLVDEAGETIPVAGAATATLPPRPLMQRLFTSADPVIGTGRDGVSYAYAGATLTHGLRLLLATPAEADQRAARGVILRRFAGLAVMLAIGIAAVAQGANLAVVIPLRRLARAVGRWRGGGSFAPGQLEGMPVELRELSASFAQATAALGEREQQLRSALAQQDLLMQEIHHRVKNNLQIIASLLNLQASRIRMPEARAEFQAARDRIRALATLHRHLYAEGELHTINMRSFLTELCGQLLQAVGDPSRISLTIEAPELQISSDQAVPLALVVTEAVSNAVKYAFPNGRAGHIQVCLTTEGEDRARLVIEDDGVGIPAGRAETETGVRDGIGLQLIRGFARQLGAPLTVTEDGGTRYELDLTLHRSRGETAPGVDAEDAPATA</sequence>
<keyword evidence="4" id="KW-0808">Transferase</keyword>
<evidence type="ECO:0000256" key="8">
    <source>
        <dbReference type="SAM" id="Phobius"/>
    </source>
</evidence>
<dbReference type="InterPro" id="IPR003594">
    <property type="entry name" value="HATPase_dom"/>
</dbReference>
<dbReference type="PANTHER" id="PTHR41523">
    <property type="entry name" value="TWO-COMPONENT SYSTEM SENSOR PROTEIN"/>
    <property type="match status" value="1"/>
</dbReference>
<keyword evidence="8" id="KW-0472">Membrane</keyword>
<evidence type="ECO:0000256" key="1">
    <source>
        <dbReference type="ARBA" id="ARBA00000085"/>
    </source>
</evidence>